<keyword evidence="3" id="KW-1185">Reference proteome</keyword>
<reference evidence="2 3" key="1">
    <citation type="journal article" date="2003" name="Cell">
        <title>Origins of highly mosaic mycobacteriophage genomes.</title>
        <authorList>
            <person name="Pedulla M.L."/>
            <person name="Ford M.E."/>
            <person name="Houtz J.M."/>
            <person name="Karthikeyan T."/>
            <person name="Wadsworth C."/>
            <person name="Lewis J.A."/>
            <person name="Jacobs-Sera D."/>
            <person name="Falbo J."/>
            <person name="Gross J."/>
            <person name="Pannunzio N.R."/>
            <person name="Brucker W."/>
            <person name="Kumar V."/>
            <person name="Kandasamy J."/>
            <person name="Keenan L."/>
            <person name="Bardarov S."/>
            <person name="Kriakov J."/>
            <person name="Lawrence J.G."/>
            <person name="Jacobs W.R. Jr."/>
            <person name="Hendrix R.W."/>
            <person name="Hatfull G.F."/>
        </authorList>
    </citation>
    <scope>NUCLEOTIDE SEQUENCE</scope>
</reference>
<proteinExistence type="predicted"/>
<gene>
    <name evidence="2" type="primary">1</name>
    <name evidence="2" type="ORF">PBI_CHE9C_1</name>
</gene>
<name>Q854Z7_9CAUD</name>
<evidence type="ECO:0008006" key="4">
    <source>
        <dbReference type="Google" id="ProtNLM"/>
    </source>
</evidence>
<evidence type="ECO:0000313" key="3">
    <source>
        <dbReference type="Proteomes" id="UP000000967"/>
    </source>
</evidence>
<organism evidence="2 3">
    <name type="scientific">Mycobacterium phage Che9c</name>
    <dbReference type="NCBI Taxonomy" id="2907832"/>
    <lineage>
        <taxon>Viruses</taxon>
        <taxon>Duplodnaviria</taxon>
        <taxon>Heunggongvirae</taxon>
        <taxon>Uroviricota</taxon>
        <taxon>Caudoviricetes</taxon>
        <taxon>Chenonavirus</taxon>
        <taxon>Chenonavirus Che9c</taxon>
    </lineage>
</organism>
<dbReference type="Proteomes" id="UP000000967">
    <property type="component" value="Segment"/>
</dbReference>
<feature type="region of interest" description="Disordered" evidence="1">
    <location>
        <begin position="30"/>
        <end position="63"/>
    </location>
</feature>
<sequence length="152" mass="15609">MTRSCVVCGTPFEAKRPQARFCGATCRKRHSRGASASASTPQQPPVPMTGAPEVTDPTPSAAMPPLLPAAGLVATVVKELTAAGRMETVLGQQALRLAMRLETSTVDTGAGLASLSKELRAVMAQAVAGAAVEADPVDELKARRDAKRASAG</sequence>
<dbReference type="KEGG" id="vg:1259303"/>
<evidence type="ECO:0000256" key="1">
    <source>
        <dbReference type="SAM" id="MobiDB-lite"/>
    </source>
</evidence>
<protein>
    <recommendedName>
        <fullName evidence="4">Terminase small subunit</fullName>
    </recommendedName>
</protein>
<accession>Q854Z7</accession>
<evidence type="ECO:0000313" key="2">
    <source>
        <dbReference type="EMBL" id="AAN12561.1"/>
    </source>
</evidence>
<dbReference type="EMBL" id="AY129333">
    <property type="protein sequence ID" value="AAN12561.1"/>
    <property type="molecule type" value="Genomic_DNA"/>
</dbReference>
<dbReference type="RefSeq" id="NP_817678.1">
    <property type="nucleotide sequence ID" value="NC_004683.1"/>
</dbReference>